<dbReference type="Gene3D" id="3.90.79.10">
    <property type="entry name" value="Nucleoside Triphosphate Pyrophosphohydrolase"/>
    <property type="match status" value="1"/>
</dbReference>
<dbReference type="PANTHER" id="PTHR43736:SF4">
    <property type="entry name" value="SLR1690 PROTEIN"/>
    <property type="match status" value="1"/>
</dbReference>
<proteinExistence type="predicted"/>
<dbReference type="RefSeq" id="WP_157542054.1">
    <property type="nucleotide sequence ID" value="NZ_WQLA01000004.1"/>
</dbReference>
<evidence type="ECO:0000313" key="3">
    <source>
        <dbReference type="Proteomes" id="UP000434850"/>
    </source>
</evidence>
<dbReference type="AlphaFoldDB" id="A0A6I4I900"/>
<comment type="caution">
    <text evidence="2">The sequence shown here is derived from an EMBL/GenBank/DDBJ whole genome shotgun (WGS) entry which is preliminary data.</text>
</comment>
<dbReference type="InterPro" id="IPR000086">
    <property type="entry name" value="NUDIX_hydrolase_dom"/>
</dbReference>
<dbReference type="InterPro" id="IPR036388">
    <property type="entry name" value="WH-like_DNA-bd_sf"/>
</dbReference>
<dbReference type="PROSITE" id="PS51462">
    <property type="entry name" value="NUDIX"/>
    <property type="match status" value="1"/>
</dbReference>
<gene>
    <name evidence="2" type="ORF">GO816_11365</name>
</gene>
<accession>A0A6I4I900</accession>
<reference evidence="2 3" key="1">
    <citation type="submission" date="2019-12" db="EMBL/GenBank/DDBJ databases">
        <title>Mucilaginibacter sp. HME9299 genome sequencing and assembly.</title>
        <authorList>
            <person name="Kang H."/>
            <person name="Kim H."/>
            <person name="Joh K."/>
        </authorList>
    </citation>
    <scope>NUCLEOTIDE SEQUENCE [LARGE SCALE GENOMIC DNA]</scope>
    <source>
        <strain evidence="2 3">HME9299</strain>
    </source>
</reference>
<dbReference type="InterPro" id="IPR054105">
    <property type="entry name" value="WHD_NrtR"/>
</dbReference>
<dbReference type="EMBL" id="WQLA01000004">
    <property type="protein sequence ID" value="MVN91725.1"/>
    <property type="molecule type" value="Genomic_DNA"/>
</dbReference>
<dbReference type="Proteomes" id="UP000434850">
    <property type="component" value="Unassembled WGS sequence"/>
</dbReference>
<dbReference type="PANTHER" id="PTHR43736">
    <property type="entry name" value="ADP-RIBOSE PYROPHOSPHATASE"/>
    <property type="match status" value="1"/>
</dbReference>
<dbReference type="SUPFAM" id="SSF55811">
    <property type="entry name" value="Nudix"/>
    <property type="match status" value="1"/>
</dbReference>
<organism evidence="2 3">
    <name type="scientific">Mucilaginibacter aquatilis</name>
    <dbReference type="NCBI Taxonomy" id="1517760"/>
    <lineage>
        <taxon>Bacteria</taxon>
        <taxon>Pseudomonadati</taxon>
        <taxon>Bacteroidota</taxon>
        <taxon>Sphingobacteriia</taxon>
        <taxon>Sphingobacteriales</taxon>
        <taxon>Sphingobacteriaceae</taxon>
        <taxon>Mucilaginibacter</taxon>
    </lineage>
</organism>
<keyword evidence="3" id="KW-1185">Reference proteome</keyword>
<sequence>MDVIELFEKGSELAYKSCIPHVSVDCVVFGFHQSSLKVLLLKMKGFDKWGLPGGYVKTNEDLNNAAHRILKARTGATDLYLEQFNVFGNVGRSEADMAHLPQRFWQRQRFVSVGYYALVNYGEITPVTDRISESCEWRDIDDLPELMMDHKEIMNSALHTLRRNINYTPVGLNLLPREFTMPQLQRLYEIILGKALHRGNFQRKIHSFNILNKLDATPSKNAHRPPILYSFNTDRYNEALQNGLKQDW</sequence>
<dbReference type="Pfam" id="PF21906">
    <property type="entry name" value="WHD_NrtR"/>
    <property type="match status" value="1"/>
</dbReference>
<protein>
    <submittedName>
        <fullName evidence="2">NUDIX domain-containing protein</fullName>
    </submittedName>
</protein>
<dbReference type="CDD" id="cd18873">
    <property type="entry name" value="NUDIX_NadM_like"/>
    <property type="match status" value="1"/>
</dbReference>
<dbReference type="InterPro" id="IPR036390">
    <property type="entry name" value="WH_DNA-bd_sf"/>
</dbReference>
<dbReference type="SUPFAM" id="SSF46785">
    <property type="entry name" value="Winged helix' DNA-binding domain"/>
    <property type="match status" value="1"/>
</dbReference>
<dbReference type="OrthoDB" id="9786141at2"/>
<evidence type="ECO:0000313" key="2">
    <source>
        <dbReference type="EMBL" id="MVN91725.1"/>
    </source>
</evidence>
<dbReference type="InterPro" id="IPR015797">
    <property type="entry name" value="NUDIX_hydrolase-like_dom_sf"/>
</dbReference>
<feature type="domain" description="Nudix hydrolase" evidence="1">
    <location>
        <begin position="19"/>
        <end position="160"/>
    </location>
</feature>
<dbReference type="Pfam" id="PF00293">
    <property type="entry name" value="NUDIX"/>
    <property type="match status" value="1"/>
</dbReference>
<evidence type="ECO:0000259" key="1">
    <source>
        <dbReference type="PROSITE" id="PS51462"/>
    </source>
</evidence>
<name>A0A6I4I900_9SPHI</name>
<dbReference type="Gene3D" id="1.10.10.10">
    <property type="entry name" value="Winged helix-like DNA-binding domain superfamily/Winged helix DNA-binding domain"/>
    <property type="match status" value="1"/>
</dbReference>